<dbReference type="PANTHER" id="PTHR43378:SF2">
    <property type="entry name" value="UDP-3-O-ACYLGLUCOSAMINE N-ACYLTRANSFERASE 1, MITOCHONDRIAL-RELATED"/>
    <property type="match status" value="1"/>
</dbReference>
<evidence type="ECO:0000256" key="3">
    <source>
        <dbReference type="ARBA" id="ARBA00022679"/>
    </source>
</evidence>
<feature type="active site" description="Proton acceptor" evidence="7">
    <location>
        <position position="257"/>
    </location>
</feature>
<comment type="function">
    <text evidence="7">Catalyzes the N-acylation of UDP-3-O-acylglucosamine using 3-hydroxyacyl-ACP as the acyl donor. Is involved in the biosynthesis of lipid A, a phosphorylated glycolipid that anchors the lipopolysaccharide to the outer membrane of the cell.</text>
</comment>
<comment type="similarity">
    <text evidence="7">Belongs to the transferase hexapeptide repeat family. LpxD subfamily.</text>
</comment>
<sequence>MSEPVFFPLAGPVSLREVAALSGAALPPEADGEAVIRAASPLESAGPDDLAYMDNAKYAEALTATRARACLVSPRFAARVPAGTIALVTPQPYRGFAKVLARLFPSAARPTSLFAATGISPGSFVHPSARLEPGVVVDPGVLIGPGAEIGTETVLAAGCVVGPGVRIGRGCAIGPGASVLHAFLGNRVIVHGGARIGQDGFGFAMGPGGHLKVPQVGRVIIQDDVEIGANTTIDRGASRDTVVGEGTKIDNLVQIAHNVVIGRHCVIVAQVGISGSTTLEDYVVLGGQVGVVGHLRIGMGAQIAGSSNVNKDVPAGARWGGTPAKPVREWFREMTTLKKLAARGRDEAGEG</sequence>
<dbReference type="GO" id="GO:0103118">
    <property type="term" value="F:UDP-3-O-[(3R)-3-hydroxyacyl]-glucosamine N-acyltransferase activity"/>
    <property type="evidence" value="ECO:0007669"/>
    <property type="project" value="UniProtKB-EC"/>
</dbReference>
<dbReference type="Gene3D" id="2.160.10.10">
    <property type="entry name" value="Hexapeptide repeat proteins"/>
    <property type="match status" value="1"/>
</dbReference>
<dbReference type="Pfam" id="PF04613">
    <property type="entry name" value="LpxD"/>
    <property type="match status" value="1"/>
</dbReference>
<evidence type="ECO:0000256" key="6">
    <source>
        <dbReference type="ARBA" id="ARBA00023315"/>
    </source>
</evidence>
<dbReference type="InterPro" id="IPR001451">
    <property type="entry name" value="Hexapep"/>
</dbReference>
<evidence type="ECO:0000256" key="7">
    <source>
        <dbReference type="HAMAP-Rule" id="MF_00523"/>
    </source>
</evidence>
<dbReference type="RefSeq" id="WP_135414932.1">
    <property type="nucleotide sequence ID" value="NZ_SRLB01000008.1"/>
</dbReference>
<dbReference type="UniPathway" id="UPA00973"/>
<keyword evidence="1 7" id="KW-0444">Lipid biosynthesis</keyword>
<evidence type="ECO:0000313" key="10">
    <source>
        <dbReference type="Proteomes" id="UP000297535"/>
    </source>
</evidence>
<dbReference type="EC" id="2.3.1.191" evidence="7"/>
<dbReference type="InterPro" id="IPR020573">
    <property type="entry name" value="UDP_GlcNAc_AcTrfase_non-rep"/>
</dbReference>
<evidence type="ECO:0000256" key="4">
    <source>
        <dbReference type="ARBA" id="ARBA00022737"/>
    </source>
</evidence>
<keyword evidence="5 7" id="KW-0443">Lipid metabolism</keyword>
<dbReference type="NCBIfam" id="TIGR01853">
    <property type="entry name" value="lipid_A_lpxD"/>
    <property type="match status" value="1"/>
</dbReference>
<dbReference type="Gene3D" id="3.40.1390.10">
    <property type="entry name" value="MurE/MurF, N-terminal domain"/>
    <property type="match status" value="1"/>
</dbReference>
<proteinExistence type="inferred from homology"/>
<dbReference type="GO" id="GO:0016410">
    <property type="term" value="F:N-acyltransferase activity"/>
    <property type="evidence" value="ECO:0007669"/>
    <property type="project" value="InterPro"/>
</dbReference>
<organism evidence="9 10">
    <name type="scientific">Methylobacterium nonmethylotrophicum</name>
    <dbReference type="NCBI Taxonomy" id="1141884"/>
    <lineage>
        <taxon>Bacteria</taxon>
        <taxon>Pseudomonadati</taxon>
        <taxon>Pseudomonadota</taxon>
        <taxon>Alphaproteobacteria</taxon>
        <taxon>Hyphomicrobiales</taxon>
        <taxon>Methylobacteriaceae</taxon>
        <taxon>Methylobacterium</taxon>
    </lineage>
</organism>
<keyword evidence="6 7" id="KW-0012">Acyltransferase</keyword>
<dbReference type="SUPFAM" id="SSF51161">
    <property type="entry name" value="Trimeric LpxA-like enzymes"/>
    <property type="match status" value="1"/>
</dbReference>
<keyword evidence="2 7" id="KW-0441">Lipid A biosynthesis</keyword>
<name>A0A4Z0NRZ2_9HYPH</name>
<dbReference type="HAMAP" id="MF_00523">
    <property type="entry name" value="LpxD"/>
    <property type="match status" value="1"/>
</dbReference>
<dbReference type="PANTHER" id="PTHR43378">
    <property type="entry name" value="UDP-3-O-ACYLGLUCOSAMINE N-ACYLTRANSFERASE"/>
    <property type="match status" value="1"/>
</dbReference>
<dbReference type="Proteomes" id="UP000297535">
    <property type="component" value="Unassembled WGS sequence"/>
</dbReference>
<evidence type="ECO:0000256" key="5">
    <source>
        <dbReference type="ARBA" id="ARBA00023098"/>
    </source>
</evidence>
<dbReference type="OrthoDB" id="9784739at2"/>
<dbReference type="EMBL" id="SRLB01000008">
    <property type="protein sequence ID" value="TGD99298.1"/>
    <property type="molecule type" value="Genomic_DNA"/>
</dbReference>
<keyword evidence="10" id="KW-1185">Reference proteome</keyword>
<keyword evidence="3 7" id="KW-0808">Transferase</keyword>
<accession>A0A4Z0NRZ2</accession>
<dbReference type="NCBIfam" id="NF002060">
    <property type="entry name" value="PRK00892.1"/>
    <property type="match status" value="1"/>
</dbReference>
<dbReference type="AlphaFoldDB" id="A0A4Z0NRZ2"/>
<dbReference type="GO" id="GO:0016020">
    <property type="term" value="C:membrane"/>
    <property type="evidence" value="ECO:0007669"/>
    <property type="project" value="GOC"/>
</dbReference>
<dbReference type="GO" id="GO:0009245">
    <property type="term" value="P:lipid A biosynthetic process"/>
    <property type="evidence" value="ECO:0007669"/>
    <property type="project" value="UniProtKB-UniRule"/>
</dbReference>
<comment type="subunit">
    <text evidence="7">Homotrimer.</text>
</comment>
<evidence type="ECO:0000256" key="1">
    <source>
        <dbReference type="ARBA" id="ARBA00022516"/>
    </source>
</evidence>
<dbReference type="InterPro" id="IPR018357">
    <property type="entry name" value="Hexapep_transf_CS"/>
</dbReference>
<gene>
    <name evidence="7 9" type="primary">lpxD</name>
    <name evidence="9" type="ORF">EU555_12255</name>
</gene>
<comment type="pathway">
    <text evidence="7">Bacterial outer membrane biogenesis; LPS lipid A biosynthesis.</text>
</comment>
<reference evidence="9 10" key="1">
    <citation type="submission" date="2019-04" db="EMBL/GenBank/DDBJ databases">
        <authorList>
            <person name="Feng G."/>
            <person name="Zhu H."/>
        </authorList>
    </citation>
    <scope>NUCLEOTIDE SEQUENCE [LARGE SCALE GENOMIC DNA]</scope>
    <source>
        <strain evidence="9 10">6HR-1</strain>
    </source>
</reference>
<dbReference type="CDD" id="cd03352">
    <property type="entry name" value="LbH_LpxD"/>
    <property type="match status" value="1"/>
</dbReference>
<keyword evidence="4 7" id="KW-0677">Repeat</keyword>
<comment type="caution">
    <text evidence="9">The sequence shown here is derived from an EMBL/GenBank/DDBJ whole genome shotgun (WGS) entry which is preliminary data.</text>
</comment>
<comment type="catalytic activity">
    <reaction evidence="7">
        <text>a UDP-3-O-[(3R)-3-hydroxyacyl]-alpha-D-glucosamine + a (3R)-hydroxyacyl-[ACP] = a UDP-2-N,3-O-bis[(3R)-3-hydroxyacyl]-alpha-D-glucosamine + holo-[ACP] + H(+)</text>
        <dbReference type="Rhea" id="RHEA:53836"/>
        <dbReference type="Rhea" id="RHEA-COMP:9685"/>
        <dbReference type="Rhea" id="RHEA-COMP:9945"/>
        <dbReference type="ChEBI" id="CHEBI:15378"/>
        <dbReference type="ChEBI" id="CHEBI:64479"/>
        <dbReference type="ChEBI" id="CHEBI:78827"/>
        <dbReference type="ChEBI" id="CHEBI:137740"/>
        <dbReference type="ChEBI" id="CHEBI:137748"/>
        <dbReference type="EC" id="2.3.1.191"/>
    </reaction>
</comment>
<dbReference type="InterPro" id="IPR007691">
    <property type="entry name" value="LpxD"/>
</dbReference>
<evidence type="ECO:0000256" key="2">
    <source>
        <dbReference type="ARBA" id="ARBA00022556"/>
    </source>
</evidence>
<dbReference type="InterPro" id="IPR011004">
    <property type="entry name" value="Trimer_LpxA-like_sf"/>
</dbReference>
<dbReference type="Pfam" id="PF00132">
    <property type="entry name" value="Hexapep"/>
    <property type="match status" value="1"/>
</dbReference>
<evidence type="ECO:0000313" key="9">
    <source>
        <dbReference type="EMBL" id="TGD99298.1"/>
    </source>
</evidence>
<dbReference type="PROSITE" id="PS00101">
    <property type="entry name" value="HEXAPEP_TRANSFERASES"/>
    <property type="match status" value="1"/>
</dbReference>
<protein>
    <recommendedName>
        <fullName evidence="7">UDP-3-O-acylglucosamine N-acyltransferase</fullName>
        <ecNumber evidence="7">2.3.1.191</ecNumber>
    </recommendedName>
</protein>
<feature type="domain" description="UDP-3-O-[3-hydroxymyristoyl] glucosamine N-acyltransferase non-repeat region" evidence="8">
    <location>
        <begin position="35"/>
        <end position="101"/>
    </location>
</feature>
<evidence type="ECO:0000259" key="8">
    <source>
        <dbReference type="Pfam" id="PF04613"/>
    </source>
</evidence>